<evidence type="ECO:0000313" key="2">
    <source>
        <dbReference type="EMBL" id="TNN71064.1"/>
    </source>
</evidence>
<organism evidence="2 3">
    <name type="scientific">Liparis tanakae</name>
    <name type="common">Tanaka's snailfish</name>
    <dbReference type="NCBI Taxonomy" id="230148"/>
    <lineage>
        <taxon>Eukaryota</taxon>
        <taxon>Metazoa</taxon>
        <taxon>Chordata</taxon>
        <taxon>Craniata</taxon>
        <taxon>Vertebrata</taxon>
        <taxon>Euteleostomi</taxon>
        <taxon>Actinopterygii</taxon>
        <taxon>Neopterygii</taxon>
        <taxon>Teleostei</taxon>
        <taxon>Neoteleostei</taxon>
        <taxon>Acanthomorphata</taxon>
        <taxon>Eupercaria</taxon>
        <taxon>Perciformes</taxon>
        <taxon>Cottioidei</taxon>
        <taxon>Cottales</taxon>
        <taxon>Liparidae</taxon>
        <taxon>Liparis</taxon>
    </lineage>
</organism>
<evidence type="ECO:0000313" key="3">
    <source>
        <dbReference type="Proteomes" id="UP000314294"/>
    </source>
</evidence>
<keyword evidence="3" id="KW-1185">Reference proteome</keyword>
<evidence type="ECO:0000256" key="1">
    <source>
        <dbReference type="SAM" id="MobiDB-lite"/>
    </source>
</evidence>
<feature type="compositionally biased region" description="Low complexity" evidence="1">
    <location>
        <begin position="30"/>
        <end position="46"/>
    </location>
</feature>
<dbReference type="Proteomes" id="UP000314294">
    <property type="component" value="Unassembled WGS sequence"/>
</dbReference>
<comment type="caution">
    <text evidence="2">The sequence shown here is derived from an EMBL/GenBank/DDBJ whole genome shotgun (WGS) entry which is preliminary data.</text>
</comment>
<accession>A0A4Z2I1A8</accession>
<protein>
    <submittedName>
        <fullName evidence="2">Uncharacterized protein</fullName>
    </submittedName>
</protein>
<proteinExistence type="predicted"/>
<sequence>MFLEDRGYCSSDAFVNNKKKRPEPEEEKGAATFRTAASSPARRFSPSTPPTHQNHGARGRYYRALDSEDRRTSGFPFKWEFVDFLPFATSRVSKSRHDEVRGGASAPLARDEQLANCIAALRERVKRSESSPTLETRRRGAATTSSPG</sequence>
<dbReference type="AlphaFoldDB" id="A0A4Z2I1A8"/>
<feature type="region of interest" description="Disordered" evidence="1">
    <location>
        <begin position="124"/>
        <end position="148"/>
    </location>
</feature>
<reference evidence="2 3" key="1">
    <citation type="submission" date="2019-03" db="EMBL/GenBank/DDBJ databases">
        <title>First draft genome of Liparis tanakae, snailfish: a comprehensive survey of snailfish specific genes.</title>
        <authorList>
            <person name="Kim W."/>
            <person name="Song I."/>
            <person name="Jeong J.-H."/>
            <person name="Kim D."/>
            <person name="Kim S."/>
            <person name="Ryu S."/>
            <person name="Song J.Y."/>
            <person name="Lee S.K."/>
        </authorList>
    </citation>
    <scope>NUCLEOTIDE SEQUENCE [LARGE SCALE GENOMIC DNA]</scope>
    <source>
        <tissue evidence="2">Muscle</tissue>
    </source>
</reference>
<dbReference type="EMBL" id="SRLO01000155">
    <property type="protein sequence ID" value="TNN71064.1"/>
    <property type="molecule type" value="Genomic_DNA"/>
</dbReference>
<name>A0A4Z2I1A8_9TELE</name>
<gene>
    <name evidence="2" type="ORF">EYF80_018725</name>
</gene>
<feature type="region of interest" description="Disordered" evidence="1">
    <location>
        <begin position="13"/>
        <end position="60"/>
    </location>
</feature>